<dbReference type="NCBIfam" id="NF008852">
    <property type="entry name" value="PRK11890.1"/>
    <property type="match status" value="1"/>
</dbReference>
<sequence length="473" mass="49924">MARNRTFNEISVGDTATIRRICTANDLVVFAHASGNLNPLTLPRDKDRNGIVDPDTIAPSMWVGSQISAVLGNSLPGAGTRYRGQTLSFHERVHVGDELSITVTVTEKREPGIVILDCKLVNQGGVLVAEGVADVLAPTEHIDTPDADLPKLMIERHEKFTRMISACEALPPLETAVVFPTDRSSLGGVLLAADARLIEPILIGPADRIRAVAQEMGGDISRFPIVEIPQSEAAAAHAVELVHQGKAGAIMKGNLHSDELLHEVTKSGTGLRTAHRISHVFVMDVPGMDHLLLVSDAAINILPSLETKVDIVQNAINMALALGISQPRVGILSAVETVTPKIPSTLDAAILSKMAERGQIKGGIVDGPLAMDNAVDLEAARTKGIASLVAGRADVLIVPNLEAGNMLAKELTFIAHADAAGLVLGARVPIILTSRADDEKSRLASCALAQLHQAYARTGKAILDLGGMQGGQQ</sequence>
<name>A0ABX7B3C8_9PROT</name>
<feature type="domain" description="Phosphate acetyl/butaryl transferase" evidence="3">
    <location>
        <begin position="235"/>
        <end position="448"/>
    </location>
</feature>
<dbReference type="Pfam" id="PF01515">
    <property type="entry name" value="PTA_PTB"/>
    <property type="match status" value="1"/>
</dbReference>
<dbReference type="NCBIfam" id="NF006045">
    <property type="entry name" value="PRK08190.1"/>
    <property type="match status" value="1"/>
</dbReference>
<gene>
    <name evidence="4" type="ORF">IGS68_16325</name>
</gene>
<evidence type="ECO:0000256" key="1">
    <source>
        <dbReference type="ARBA" id="ARBA00022679"/>
    </source>
</evidence>
<dbReference type="Proteomes" id="UP000595197">
    <property type="component" value="Chromosome"/>
</dbReference>
<dbReference type="CDD" id="cd03449">
    <property type="entry name" value="R_hydratase"/>
    <property type="match status" value="1"/>
</dbReference>
<evidence type="ECO:0000313" key="4">
    <source>
        <dbReference type="EMBL" id="QQP87660.1"/>
    </source>
</evidence>
<accession>A0ABX7B3C8</accession>
<evidence type="ECO:0000259" key="3">
    <source>
        <dbReference type="Pfam" id="PF01515"/>
    </source>
</evidence>
<dbReference type="RefSeq" id="WP_201071206.1">
    <property type="nucleotide sequence ID" value="NZ_CP067420.1"/>
</dbReference>
<dbReference type="PANTHER" id="PTHR43356:SF2">
    <property type="entry name" value="PHOSPHATE ACETYLTRANSFERASE"/>
    <property type="match status" value="1"/>
</dbReference>
<protein>
    <submittedName>
        <fullName evidence="4">Bifunctional enoyl-CoA hydratase/phosphate acetyltransferase</fullName>
    </submittedName>
</protein>
<dbReference type="InterPro" id="IPR050500">
    <property type="entry name" value="Phos_Acetyltrans/Butyryltrans"/>
</dbReference>
<dbReference type="PANTHER" id="PTHR43356">
    <property type="entry name" value="PHOSPHATE ACETYLTRANSFERASE"/>
    <property type="match status" value="1"/>
</dbReference>
<dbReference type="InterPro" id="IPR002505">
    <property type="entry name" value="PTA_PTB"/>
</dbReference>
<keyword evidence="1" id="KW-0808">Transferase</keyword>
<dbReference type="Gene3D" id="3.10.129.10">
    <property type="entry name" value="Hotdog Thioesterase"/>
    <property type="match status" value="1"/>
</dbReference>
<keyword evidence="5" id="KW-1185">Reference proteome</keyword>
<evidence type="ECO:0000256" key="2">
    <source>
        <dbReference type="ARBA" id="ARBA00023315"/>
    </source>
</evidence>
<dbReference type="InterPro" id="IPR029069">
    <property type="entry name" value="HotDog_dom_sf"/>
</dbReference>
<keyword evidence="2" id="KW-0012">Acyltransferase</keyword>
<reference evidence="4" key="1">
    <citation type="submission" date="2021-02" db="EMBL/GenBank/DDBJ databases">
        <title>Skermanella TT6 skin isolate.</title>
        <authorList>
            <person name="Lee K."/>
            <person name="Ganzorig M."/>
        </authorList>
    </citation>
    <scope>NUCLEOTIDE SEQUENCE</scope>
    <source>
        <strain evidence="4">TT6</strain>
    </source>
</reference>
<dbReference type="SUPFAM" id="SSF53659">
    <property type="entry name" value="Isocitrate/Isopropylmalate dehydrogenase-like"/>
    <property type="match status" value="1"/>
</dbReference>
<dbReference type="EMBL" id="CP067420">
    <property type="protein sequence ID" value="QQP87660.1"/>
    <property type="molecule type" value="Genomic_DNA"/>
</dbReference>
<organism evidence="4 5">
    <name type="scientific">Skermanella cutis</name>
    <dbReference type="NCBI Taxonomy" id="2775420"/>
    <lineage>
        <taxon>Bacteria</taxon>
        <taxon>Pseudomonadati</taxon>
        <taxon>Pseudomonadota</taxon>
        <taxon>Alphaproteobacteria</taxon>
        <taxon>Rhodospirillales</taxon>
        <taxon>Azospirillaceae</taxon>
        <taxon>Skermanella</taxon>
    </lineage>
</organism>
<dbReference type="Gene3D" id="3.40.718.10">
    <property type="entry name" value="Isopropylmalate Dehydrogenase"/>
    <property type="match status" value="1"/>
</dbReference>
<proteinExistence type="predicted"/>
<evidence type="ECO:0000313" key="5">
    <source>
        <dbReference type="Proteomes" id="UP000595197"/>
    </source>
</evidence>
<dbReference type="SUPFAM" id="SSF54637">
    <property type="entry name" value="Thioesterase/thiol ester dehydrase-isomerase"/>
    <property type="match status" value="1"/>
</dbReference>